<proteinExistence type="inferred from homology"/>
<comment type="subcellular location">
    <subcellularLocation>
        <location evidence="13">Cytoplasm</location>
    </subcellularLocation>
</comment>
<keyword evidence="11" id="KW-0464">Manganese</keyword>
<gene>
    <name evidence="13" type="primary">ddl</name>
    <name evidence="16" type="ORF">ACFFFR_09815</name>
</gene>
<evidence type="ECO:0000256" key="3">
    <source>
        <dbReference type="ARBA" id="ARBA00010871"/>
    </source>
</evidence>
<comment type="pathway">
    <text evidence="13">Cell wall biogenesis; peptidoglycan biosynthesis.</text>
</comment>
<dbReference type="InterPro" id="IPR011095">
    <property type="entry name" value="Dala_Dala_lig_C"/>
</dbReference>
<organism evidence="16 17">
    <name type="scientific">Micrococcoides hystricis</name>
    <dbReference type="NCBI Taxonomy" id="1572761"/>
    <lineage>
        <taxon>Bacteria</taxon>
        <taxon>Bacillati</taxon>
        <taxon>Actinomycetota</taxon>
        <taxon>Actinomycetes</taxon>
        <taxon>Micrococcales</taxon>
        <taxon>Micrococcaceae</taxon>
        <taxon>Micrococcoides</taxon>
    </lineage>
</organism>
<evidence type="ECO:0000256" key="4">
    <source>
        <dbReference type="ARBA" id="ARBA00022598"/>
    </source>
</evidence>
<evidence type="ECO:0000256" key="2">
    <source>
        <dbReference type="ARBA" id="ARBA00001946"/>
    </source>
</evidence>
<keyword evidence="8" id="KW-0460">Magnesium</keyword>
<reference evidence="16 17" key="1">
    <citation type="submission" date="2024-09" db="EMBL/GenBank/DDBJ databases">
        <authorList>
            <person name="Sun Q."/>
            <person name="Mori K."/>
        </authorList>
    </citation>
    <scope>NUCLEOTIDE SEQUENCE [LARGE SCALE GENOMIC DNA]</scope>
    <source>
        <strain evidence="16 17">NCAIM B.02604</strain>
    </source>
</reference>
<keyword evidence="7 14" id="KW-0067">ATP-binding</keyword>
<dbReference type="InterPro" id="IPR005905">
    <property type="entry name" value="D_ala_D_ala"/>
</dbReference>
<comment type="caution">
    <text evidence="16">The sequence shown here is derived from an EMBL/GenBank/DDBJ whole genome shotgun (WGS) entry which is preliminary data.</text>
</comment>
<dbReference type="Proteomes" id="UP001589862">
    <property type="component" value="Unassembled WGS sequence"/>
</dbReference>
<accession>A0ABV6PC19</accession>
<name>A0ABV6PC19_9MICC</name>
<dbReference type="PROSITE" id="PS00843">
    <property type="entry name" value="DALA_DALA_LIGASE_1"/>
    <property type="match status" value="1"/>
</dbReference>
<evidence type="ECO:0000256" key="13">
    <source>
        <dbReference type="HAMAP-Rule" id="MF_00047"/>
    </source>
</evidence>
<dbReference type="RefSeq" id="WP_377459997.1">
    <property type="nucleotide sequence ID" value="NZ_JBHLUB010000031.1"/>
</dbReference>
<evidence type="ECO:0000313" key="16">
    <source>
        <dbReference type="EMBL" id="MFC0582669.1"/>
    </source>
</evidence>
<keyword evidence="12 13" id="KW-0961">Cell wall biogenesis/degradation</keyword>
<dbReference type="InterPro" id="IPR016185">
    <property type="entry name" value="PreATP-grasp_dom_sf"/>
</dbReference>
<dbReference type="InterPro" id="IPR011761">
    <property type="entry name" value="ATP-grasp"/>
</dbReference>
<comment type="similarity">
    <text evidence="3 13">Belongs to the D-alanine--D-alanine ligase family.</text>
</comment>
<keyword evidence="13" id="KW-0963">Cytoplasm</keyword>
<dbReference type="PROSITE" id="PS00844">
    <property type="entry name" value="DALA_DALA_LIGASE_2"/>
    <property type="match status" value="1"/>
</dbReference>
<keyword evidence="4 13" id="KW-0436">Ligase</keyword>
<comment type="cofactor">
    <cofactor evidence="1">
        <name>Mn(2+)</name>
        <dbReference type="ChEBI" id="CHEBI:29035"/>
    </cofactor>
</comment>
<dbReference type="PIRSF" id="PIRSF039102">
    <property type="entry name" value="Ddl/VanB"/>
    <property type="match status" value="1"/>
</dbReference>
<dbReference type="GO" id="GO:0016874">
    <property type="term" value="F:ligase activity"/>
    <property type="evidence" value="ECO:0007669"/>
    <property type="project" value="UniProtKB-KW"/>
</dbReference>
<dbReference type="HAMAP" id="MF_00047">
    <property type="entry name" value="Dala_Dala_lig"/>
    <property type="match status" value="1"/>
</dbReference>
<evidence type="ECO:0000256" key="6">
    <source>
        <dbReference type="ARBA" id="ARBA00022741"/>
    </source>
</evidence>
<keyword evidence="17" id="KW-1185">Reference proteome</keyword>
<dbReference type="SUPFAM" id="SSF52440">
    <property type="entry name" value="PreATP-grasp domain"/>
    <property type="match status" value="1"/>
</dbReference>
<evidence type="ECO:0000256" key="14">
    <source>
        <dbReference type="PROSITE-ProRule" id="PRU00409"/>
    </source>
</evidence>
<evidence type="ECO:0000256" key="7">
    <source>
        <dbReference type="ARBA" id="ARBA00022840"/>
    </source>
</evidence>
<evidence type="ECO:0000256" key="11">
    <source>
        <dbReference type="ARBA" id="ARBA00023211"/>
    </source>
</evidence>
<dbReference type="PROSITE" id="PS50975">
    <property type="entry name" value="ATP_GRASP"/>
    <property type="match status" value="1"/>
</dbReference>
<dbReference type="Pfam" id="PF01820">
    <property type="entry name" value="Dala_Dala_lig_N"/>
    <property type="match status" value="1"/>
</dbReference>
<keyword evidence="9 13" id="KW-0133">Cell shape</keyword>
<comment type="function">
    <text evidence="13">Cell wall formation.</text>
</comment>
<dbReference type="Gene3D" id="3.30.1490.20">
    <property type="entry name" value="ATP-grasp fold, A domain"/>
    <property type="match status" value="1"/>
</dbReference>
<evidence type="ECO:0000256" key="1">
    <source>
        <dbReference type="ARBA" id="ARBA00001936"/>
    </source>
</evidence>
<evidence type="ECO:0000256" key="9">
    <source>
        <dbReference type="ARBA" id="ARBA00022960"/>
    </source>
</evidence>
<dbReference type="Pfam" id="PF07478">
    <property type="entry name" value="Dala_Dala_lig_C"/>
    <property type="match status" value="1"/>
</dbReference>
<dbReference type="InterPro" id="IPR013815">
    <property type="entry name" value="ATP_grasp_subdomain_1"/>
</dbReference>
<evidence type="ECO:0000259" key="15">
    <source>
        <dbReference type="PROSITE" id="PS50975"/>
    </source>
</evidence>
<dbReference type="EC" id="6.3.2.4" evidence="13"/>
<evidence type="ECO:0000256" key="8">
    <source>
        <dbReference type="ARBA" id="ARBA00022842"/>
    </source>
</evidence>
<dbReference type="InterPro" id="IPR000291">
    <property type="entry name" value="D-Ala_lig_Van_CS"/>
</dbReference>
<evidence type="ECO:0000256" key="12">
    <source>
        <dbReference type="ARBA" id="ARBA00023316"/>
    </source>
</evidence>
<evidence type="ECO:0000313" key="17">
    <source>
        <dbReference type="Proteomes" id="UP001589862"/>
    </source>
</evidence>
<dbReference type="PANTHER" id="PTHR23132">
    <property type="entry name" value="D-ALANINE--D-ALANINE LIGASE"/>
    <property type="match status" value="1"/>
</dbReference>
<dbReference type="PANTHER" id="PTHR23132:SF25">
    <property type="entry name" value="D-ALANINE--D-ALANINE LIGASE A"/>
    <property type="match status" value="1"/>
</dbReference>
<keyword evidence="6 14" id="KW-0547">Nucleotide-binding</keyword>
<evidence type="ECO:0000256" key="10">
    <source>
        <dbReference type="ARBA" id="ARBA00022984"/>
    </source>
</evidence>
<keyword evidence="5" id="KW-0479">Metal-binding</keyword>
<dbReference type="InterPro" id="IPR011127">
    <property type="entry name" value="Dala_Dala_lig_N"/>
</dbReference>
<comment type="cofactor">
    <cofactor evidence="2">
        <name>Mg(2+)</name>
        <dbReference type="ChEBI" id="CHEBI:18420"/>
    </cofactor>
</comment>
<comment type="catalytic activity">
    <reaction evidence="13">
        <text>2 D-alanine + ATP = D-alanyl-D-alanine + ADP + phosphate + H(+)</text>
        <dbReference type="Rhea" id="RHEA:11224"/>
        <dbReference type="ChEBI" id="CHEBI:15378"/>
        <dbReference type="ChEBI" id="CHEBI:30616"/>
        <dbReference type="ChEBI" id="CHEBI:43474"/>
        <dbReference type="ChEBI" id="CHEBI:57416"/>
        <dbReference type="ChEBI" id="CHEBI:57822"/>
        <dbReference type="ChEBI" id="CHEBI:456216"/>
        <dbReference type="EC" id="6.3.2.4"/>
    </reaction>
</comment>
<dbReference type="EMBL" id="JBHLUB010000031">
    <property type="protein sequence ID" value="MFC0582669.1"/>
    <property type="molecule type" value="Genomic_DNA"/>
</dbReference>
<dbReference type="SUPFAM" id="SSF56059">
    <property type="entry name" value="Glutathione synthetase ATP-binding domain-like"/>
    <property type="match status" value="1"/>
</dbReference>
<evidence type="ECO:0000256" key="5">
    <source>
        <dbReference type="ARBA" id="ARBA00022723"/>
    </source>
</evidence>
<dbReference type="NCBIfam" id="TIGR01205">
    <property type="entry name" value="D_ala_D_alaTIGR"/>
    <property type="match status" value="1"/>
</dbReference>
<feature type="domain" description="ATP-grasp" evidence="15">
    <location>
        <begin position="151"/>
        <end position="362"/>
    </location>
</feature>
<dbReference type="Gene3D" id="3.40.50.20">
    <property type="match status" value="1"/>
</dbReference>
<sequence>MTGNEAKIKVLLLFGGVSGEHPISCITASSVLHAIDQDKYEPLPVGITKDGQWTYLPADEYQADLGNGELPEITEVGTPARLDVTGGTQELVVVQDGQDVSLGKIDVVFPLLHGPFGEDGTVQGLLEIAALPYVGPGVLASAVGMDKHYMKLAFKAVGLEVGPYVVLDNKKFSRDPEAGYDAAEALGYPLFVKPARAGSSLGITRVTDREGLIAAVDEARNHDLKVVIESAIAGREIECAVLEGHGNDPARASYPGEIVVTGGQDEFYDFEAKYMDRAASELSCPADLSEEAIAEVRRQAVIAFDAVDAEGLSRVDFFYTPEGKFVINEINTMPGFTPISMYPQMWDKTGLPYPQLVDELLTLALERPIGLR</sequence>
<protein>
    <recommendedName>
        <fullName evidence="13">D-alanine--D-alanine ligase</fullName>
        <ecNumber evidence="13">6.3.2.4</ecNumber>
    </recommendedName>
    <alternativeName>
        <fullName evidence="13">D-Ala-D-Ala ligase</fullName>
    </alternativeName>
    <alternativeName>
        <fullName evidence="13">D-alanylalanine synthetase</fullName>
    </alternativeName>
</protein>
<dbReference type="NCBIfam" id="NF002528">
    <property type="entry name" value="PRK01966.1-4"/>
    <property type="match status" value="1"/>
</dbReference>
<keyword evidence="10 13" id="KW-0573">Peptidoglycan synthesis</keyword>
<dbReference type="Gene3D" id="3.30.470.20">
    <property type="entry name" value="ATP-grasp fold, B domain"/>
    <property type="match status" value="1"/>
</dbReference>